<dbReference type="InterPro" id="IPR017972">
    <property type="entry name" value="Cyt_P450_CS"/>
</dbReference>
<gene>
    <name evidence="6" type="ORF">Ae201684_009753</name>
</gene>
<dbReference type="PRINTS" id="PR00463">
    <property type="entry name" value="EP450I"/>
</dbReference>
<keyword evidence="5" id="KW-0812">Transmembrane</keyword>
<keyword evidence="4" id="KW-0503">Monooxygenase</keyword>
<protein>
    <recommendedName>
        <fullName evidence="8">Cytochrome P450</fullName>
    </recommendedName>
</protein>
<dbReference type="GO" id="GO:0004497">
    <property type="term" value="F:monooxygenase activity"/>
    <property type="evidence" value="ECO:0007669"/>
    <property type="project" value="UniProtKB-KW"/>
</dbReference>
<dbReference type="PANTHER" id="PTHR24305">
    <property type="entry name" value="CYTOCHROME P450"/>
    <property type="match status" value="1"/>
</dbReference>
<accession>A0A6G0X152</accession>
<dbReference type="InterPro" id="IPR001128">
    <property type="entry name" value="Cyt_P450"/>
</dbReference>
<dbReference type="VEuPathDB" id="FungiDB:AeMF1_014298"/>
<dbReference type="GO" id="GO:0020037">
    <property type="term" value="F:heme binding"/>
    <property type="evidence" value="ECO:0007669"/>
    <property type="project" value="InterPro"/>
</dbReference>
<reference evidence="6 7" key="1">
    <citation type="submission" date="2019-07" db="EMBL/GenBank/DDBJ databases">
        <title>Genomics analysis of Aphanomyces spp. identifies a new class of oomycete effector associated with host adaptation.</title>
        <authorList>
            <person name="Gaulin E."/>
        </authorList>
    </citation>
    <scope>NUCLEOTIDE SEQUENCE [LARGE SCALE GENOMIC DNA]</scope>
    <source>
        <strain evidence="6 7">ATCC 201684</strain>
    </source>
</reference>
<dbReference type="GO" id="GO:0005506">
    <property type="term" value="F:iron ion binding"/>
    <property type="evidence" value="ECO:0007669"/>
    <property type="project" value="InterPro"/>
</dbReference>
<keyword evidence="3 4" id="KW-0479">Metal-binding</keyword>
<evidence type="ECO:0000256" key="2">
    <source>
        <dbReference type="ARBA" id="ARBA00010617"/>
    </source>
</evidence>
<dbReference type="InterPro" id="IPR036396">
    <property type="entry name" value="Cyt_P450_sf"/>
</dbReference>
<comment type="similarity">
    <text evidence="2 4">Belongs to the cytochrome P450 family.</text>
</comment>
<evidence type="ECO:0000313" key="7">
    <source>
        <dbReference type="Proteomes" id="UP000481153"/>
    </source>
</evidence>
<sequence length="537" mass="59017">MDGYVQIHALTTVQTATLMAHVASLLPQVSAKDLTVVAVAASSILLGTLILQYIWKSNQLNHIKGPPASSFLLGHALDIWGGIAKWKTHGLYPEPFLTWVKQYGGAVRFRLFSKHGVIFTDPVAIQHILVSNGANYQRQHIRRAYFADLLLGDGLLSAEGKQHDVFRKYLNPLFTASKIKSVVEIFNAQTQKYCQTILDPASDKQSPVNLSQMFTKLTLSVVGLAVLGIDFDSAPEVFEAYEQCMVEMSPLYLLGFFTVPGFASFPLPTLVKRRNAQATLKTIMTQVIHNKLASLETEQPKGLLDRILPFATMEDAISHTLTFVLAGHDTSSNTLGFVVGMLAANPPAISRIRAEYTKAIEKFGSLSSWDAVAELTYTQAVIHEALRLNAVAYAIIQRTANSNDAVPMSDGTTLFIPKGTAIQVNMAAMGRNPKYWTSPERFLPDRFIEGTAEWKADLALRGGKSHAFSFIPFSAGSKNCIGQRFAMAEIQLIVATLMSKYDFTPTANMSTRHEFGGITVKPLNIEMTVRRTTVPSA</sequence>
<evidence type="ECO:0008006" key="8">
    <source>
        <dbReference type="Google" id="ProtNLM"/>
    </source>
</evidence>
<proteinExistence type="inferred from homology"/>
<feature type="binding site" description="axial binding residue" evidence="3">
    <location>
        <position position="480"/>
    </location>
    <ligand>
        <name>heme</name>
        <dbReference type="ChEBI" id="CHEBI:30413"/>
    </ligand>
    <ligandPart>
        <name>Fe</name>
        <dbReference type="ChEBI" id="CHEBI:18248"/>
    </ligandPart>
</feature>
<dbReference type="InterPro" id="IPR050121">
    <property type="entry name" value="Cytochrome_P450_monoxygenase"/>
</dbReference>
<keyword evidence="3 4" id="KW-0408">Iron</keyword>
<dbReference type="PANTHER" id="PTHR24305:SF166">
    <property type="entry name" value="CYTOCHROME P450 12A4, MITOCHONDRIAL-RELATED"/>
    <property type="match status" value="1"/>
</dbReference>
<dbReference type="PROSITE" id="PS00086">
    <property type="entry name" value="CYTOCHROME_P450"/>
    <property type="match status" value="1"/>
</dbReference>
<name>A0A6G0X152_9STRA</name>
<dbReference type="AlphaFoldDB" id="A0A6G0X152"/>
<keyword evidence="4" id="KW-0560">Oxidoreductase</keyword>
<dbReference type="SUPFAM" id="SSF48264">
    <property type="entry name" value="Cytochrome P450"/>
    <property type="match status" value="1"/>
</dbReference>
<comment type="caution">
    <text evidence="6">The sequence shown here is derived from an EMBL/GenBank/DDBJ whole genome shotgun (WGS) entry which is preliminary data.</text>
</comment>
<dbReference type="Proteomes" id="UP000481153">
    <property type="component" value="Unassembled WGS sequence"/>
</dbReference>
<keyword evidence="3 4" id="KW-0349">Heme</keyword>
<dbReference type="PRINTS" id="PR00385">
    <property type="entry name" value="P450"/>
</dbReference>
<evidence type="ECO:0000256" key="3">
    <source>
        <dbReference type="PIRSR" id="PIRSR602401-1"/>
    </source>
</evidence>
<dbReference type="EMBL" id="VJMJ01000122">
    <property type="protein sequence ID" value="KAF0733517.1"/>
    <property type="molecule type" value="Genomic_DNA"/>
</dbReference>
<evidence type="ECO:0000256" key="4">
    <source>
        <dbReference type="RuleBase" id="RU000461"/>
    </source>
</evidence>
<dbReference type="Pfam" id="PF00067">
    <property type="entry name" value="p450"/>
    <property type="match status" value="1"/>
</dbReference>
<feature type="transmembrane region" description="Helical" evidence="5">
    <location>
        <begin position="34"/>
        <end position="55"/>
    </location>
</feature>
<comment type="cofactor">
    <cofactor evidence="1 3">
        <name>heme</name>
        <dbReference type="ChEBI" id="CHEBI:30413"/>
    </cofactor>
</comment>
<evidence type="ECO:0000256" key="5">
    <source>
        <dbReference type="SAM" id="Phobius"/>
    </source>
</evidence>
<dbReference type="Gene3D" id="1.10.630.10">
    <property type="entry name" value="Cytochrome P450"/>
    <property type="match status" value="1"/>
</dbReference>
<evidence type="ECO:0000313" key="6">
    <source>
        <dbReference type="EMBL" id="KAF0733517.1"/>
    </source>
</evidence>
<evidence type="ECO:0000256" key="1">
    <source>
        <dbReference type="ARBA" id="ARBA00001971"/>
    </source>
</evidence>
<dbReference type="InterPro" id="IPR002401">
    <property type="entry name" value="Cyt_P450_E_grp-I"/>
</dbReference>
<organism evidence="6 7">
    <name type="scientific">Aphanomyces euteiches</name>
    <dbReference type="NCBI Taxonomy" id="100861"/>
    <lineage>
        <taxon>Eukaryota</taxon>
        <taxon>Sar</taxon>
        <taxon>Stramenopiles</taxon>
        <taxon>Oomycota</taxon>
        <taxon>Saprolegniomycetes</taxon>
        <taxon>Saprolegniales</taxon>
        <taxon>Verrucalvaceae</taxon>
        <taxon>Aphanomyces</taxon>
    </lineage>
</organism>
<dbReference type="GO" id="GO:0016705">
    <property type="term" value="F:oxidoreductase activity, acting on paired donors, with incorporation or reduction of molecular oxygen"/>
    <property type="evidence" value="ECO:0007669"/>
    <property type="project" value="InterPro"/>
</dbReference>
<keyword evidence="7" id="KW-1185">Reference proteome</keyword>
<keyword evidence="5" id="KW-1133">Transmembrane helix</keyword>
<keyword evidence="5" id="KW-0472">Membrane</keyword>